<dbReference type="Proteomes" id="UP000437131">
    <property type="component" value="Unassembled WGS sequence"/>
</dbReference>
<dbReference type="Pfam" id="PF11375">
    <property type="entry name" value="DUF3177"/>
    <property type="match status" value="1"/>
</dbReference>
<organism evidence="2 3">
    <name type="scientific">Cyanobacterium aponinum 0216</name>
    <dbReference type="NCBI Taxonomy" id="2676140"/>
    <lineage>
        <taxon>Bacteria</taxon>
        <taxon>Bacillati</taxon>
        <taxon>Cyanobacteriota</taxon>
        <taxon>Cyanophyceae</taxon>
        <taxon>Oscillatoriophycideae</taxon>
        <taxon>Chroococcales</taxon>
        <taxon>Geminocystaceae</taxon>
        <taxon>Cyanobacterium</taxon>
    </lineage>
</organism>
<evidence type="ECO:0000256" key="1">
    <source>
        <dbReference type="SAM" id="Phobius"/>
    </source>
</evidence>
<evidence type="ECO:0000313" key="3">
    <source>
        <dbReference type="Proteomes" id="UP000437131"/>
    </source>
</evidence>
<feature type="transmembrane region" description="Helical" evidence="1">
    <location>
        <begin position="43"/>
        <end position="62"/>
    </location>
</feature>
<proteinExistence type="predicted"/>
<dbReference type="AlphaFoldDB" id="A0A844GX11"/>
<evidence type="ECO:0000313" key="2">
    <source>
        <dbReference type="EMBL" id="MTF40730.1"/>
    </source>
</evidence>
<gene>
    <name evidence="2" type="ORF">GGC33_17635</name>
</gene>
<accession>A0A844GX11</accession>
<dbReference type="EMBL" id="WMIA01000045">
    <property type="protein sequence ID" value="MTF40730.1"/>
    <property type="molecule type" value="Genomic_DNA"/>
</dbReference>
<keyword evidence="1" id="KW-0472">Membrane</keyword>
<sequence>MEEILLKALVWTNYKLFLLICLVLPLILSVWSLKTQIPSIQRLLLIYWRVASLLAIAIYLFIPVWQIGYLAWFAGHILIVICLWFWADINDEIRDLPKSSLRLALTSWRWAVSLYGIISAIAFIPFLRCTFVPSASADTMCRLWLEAPWHYKSWFHPNSTTGFLGFLGMSGLIIYVIYFVYFLTFRLVKQGRIALEQ</sequence>
<name>A0A844GX11_9CHRO</name>
<reference evidence="2 3" key="1">
    <citation type="submission" date="2019-11" db="EMBL/GenBank/DDBJ databases">
        <title>Isolation of a new High Light Tolerant Cyanobacteria.</title>
        <authorList>
            <person name="Dobson Z."/>
            <person name="Vaughn N."/>
            <person name="Vaughn M."/>
            <person name="Fromme P."/>
            <person name="Mazor Y."/>
        </authorList>
    </citation>
    <scope>NUCLEOTIDE SEQUENCE [LARGE SCALE GENOMIC DNA]</scope>
    <source>
        <strain evidence="2 3">0216</strain>
    </source>
</reference>
<feature type="transmembrane region" description="Helical" evidence="1">
    <location>
        <begin position="163"/>
        <end position="183"/>
    </location>
</feature>
<dbReference type="RefSeq" id="WP_015218819.1">
    <property type="nucleotide sequence ID" value="NZ_WMIA01000045.1"/>
</dbReference>
<dbReference type="InterPro" id="IPR021515">
    <property type="entry name" value="DUF3177"/>
</dbReference>
<keyword evidence="1" id="KW-1133">Transmembrane helix</keyword>
<feature type="transmembrane region" description="Helical" evidence="1">
    <location>
        <begin position="68"/>
        <end position="87"/>
    </location>
</feature>
<feature type="transmembrane region" description="Helical" evidence="1">
    <location>
        <begin position="108"/>
        <end position="127"/>
    </location>
</feature>
<keyword evidence="1" id="KW-0812">Transmembrane</keyword>
<comment type="caution">
    <text evidence="2">The sequence shown here is derived from an EMBL/GenBank/DDBJ whole genome shotgun (WGS) entry which is preliminary data.</text>
</comment>
<protein>
    <submittedName>
        <fullName evidence="2">DUF3177 family protein</fullName>
    </submittedName>
</protein>
<feature type="transmembrane region" description="Helical" evidence="1">
    <location>
        <begin position="12"/>
        <end position="31"/>
    </location>
</feature>